<dbReference type="AlphaFoldDB" id="R7VK92"/>
<reference evidence="4" key="3">
    <citation type="submission" date="2015-06" db="UniProtKB">
        <authorList>
            <consortium name="EnsemblMetazoa"/>
        </authorList>
    </citation>
    <scope>IDENTIFICATION</scope>
</reference>
<evidence type="ECO:0000256" key="2">
    <source>
        <dbReference type="SAM" id="Phobius"/>
    </source>
</evidence>
<feature type="transmembrane region" description="Helical" evidence="2">
    <location>
        <begin position="74"/>
        <end position="93"/>
    </location>
</feature>
<dbReference type="HOGENOM" id="CLU_2388333_0_0_1"/>
<protein>
    <submittedName>
        <fullName evidence="3 4">Uncharacterized protein</fullName>
    </submittedName>
</protein>
<reference evidence="5" key="1">
    <citation type="submission" date="2012-12" db="EMBL/GenBank/DDBJ databases">
        <authorList>
            <person name="Hellsten U."/>
            <person name="Grimwood J."/>
            <person name="Chapman J.A."/>
            <person name="Shapiro H."/>
            <person name="Aerts A."/>
            <person name="Otillar R.P."/>
            <person name="Terry A.Y."/>
            <person name="Boore J.L."/>
            <person name="Simakov O."/>
            <person name="Marletaz F."/>
            <person name="Cho S.-J."/>
            <person name="Edsinger-Gonzales E."/>
            <person name="Havlak P."/>
            <person name="Kuo D.-H."/>
            <person name="Larsson T."/>
            <person name="Lv J."/>
            <person name="Arendt D."/>
            <person name="Savage R."/>
            <person name="Osoegawa K."/>
            <person name="de Jong P."/>
            <person name="Lindberg D.R."/>
            <person name="Seaver E.C."/>
            <person name="Weisblat D.A."/>
            <person name="Putnam N.H."/>
            <person name="Grigoriev I.V."/>
            <person name="Rokhsar D.S."/>
        </authorList>
    </citation>
    <scope>NUCLEOTIDE SEQUENCE</scope>
    <source>
        <strain evidence="5">I ESC-2004</strain>
    </source>
</reference>
<keyword evidence="5" id="KW-1185">Reference proteome</keyword>
<evidence type="ECO:0000313" key="3">
    <source>
        <dbReference type="EMBL" id="ELU17141.1"/>
    </source>
</evidence>
<evidence type="ECO:0000313" key="5">
    <source>
        <dbReference type="Proteomes" id="UP000014760"/>
    </source>
</evidence>
<keyword evidence="2" id="KW-0812">Transmembrane</keyword>
<sequence>MVLILGDVLDVLCSMLQDLPINQVHGYHHQPLTPNHPKNNPTERKNRRGHEMIDQKRQPMQTAPLGGYHTPRHYLIILSFIIIIIIFSNICTIN</sequence>
<dbReference type="EnsemblMetazoa" id="CapteT225479">
    <property type="protein sequence ID" value="CapteP225479"/>
    <property type="gene ID" value="CapteG225479"/>
</dbReference>
<dbReference type="EMBL" id="AMQN01036071">
    <property type="status" value="NOT_ANNOTATED_CDS"/>
    <property type="molecule type" value="Genomic_DNA"/>
</dbReference>
<dbReference type="Proteomes" id="UP000014760">
    <property type="component" value="Unassembled WGS sequence"/>
</dbReference>
<keyword evidence="2" id="KW-0472">Membrane</keyword>
<feature type="region of interest" description="Disordered" evidence="1">
    <location>
        <begin position="27"/>
        <end position="64"/>
    </location>
</feature>
<evidence type="ECO:0000313" key="4">
    <source>
        <dbReference type="EnsemblMetazoa" id="CapteP225479"/>
    </source>
</evidence>
<dbReference type="EMBL" id="KB292684">
    <property type="protein sequence ID" value="ELU17141.1"/>
    <property type="molecule type" value="Genomic_DNA"/>
</dbReference>
<accession>R7VK92</accession>
<gene>
    <name evidence="3" type="ORF">CAPTEDRAFT_225479</name>
</gene>
<proteinExistence type="predicted"/>
<evidence type="ECO:0000256" key="1">
    <source>
        <dbReference type="SAM" id="MobiDB-lite"/>
    </source>
</evidence>
<name>R7VK92_CAPTE</name>
<feature type="compositionally biased region" description="Basic and acidic residues" evidence="1">
    <location>
        <begin position="41"/>
        <end position="57"/>
    </location>
</feature>
<keyword evidence="2" id="KW-1133">Transmembrane helix</keyword>
<dbReference type="EMBL" id="AMQN01036072">
    <property type="status" value="NOT_ANNOTATED_CDS"/>
    <property type="molecule type" value="Genomic_DNA"/>
</dbReference>
<reference evidence="3 5" key="2">
    <citation type="journal article" date="2013" name="Nature">
        <title>Insights into bilaterian evolution from three spiralian genomes.</title>
        <authorList>
            <person name="Simakov O."/>
            <person name="Marletaz F."/>
            <person name="Cho S.J."/>
            <person name="Edsinger-Gonzales E."/>
            <person name="Havlak P."/>
            <person name="Hellsten U."/>
            <person name="Kuo D.H."/>
            <person name="Larsson T."/>
            <person name="Lv J."/>
            <person name="Arendt D."/>
            <person name="Savage R."/>
            <person name="Osoegawa K."/>
            <person name="de Jong P."/>
            <person name="Grimwood J."/>
            <person name="Chapman J.A."/>
            <person name="Shapiro H."/>
            <person name="Aerts A."/>
            <person name="Otillar R.P."/>
            <person name="Terry A.Y."/>
            <person name="Boore J.L."/>
            <person name="Grigoriev I.V."/>
            <person name="Lindberg D.R."/>
            <person name="Seaver E.C."/>
            <person name="Weisblat D.A."/>
            <person name="Putnam N.H."/>
            <person name="Rokhsar D.S."/>
        </authorList>
    </citation>
    <scope>NUCLEOTIDE SEQUENCE</scope>
    <source>
        <strain evidence="3 5">I ESC-2004</strain>
    </source>
</reference>
<organism evidence="3">
    <name type="scientific">Capitella teleta</name>
    <name type="common">Polychaete worm</name>
    <dbReference type="NCBI Taxonomy" id="283909"/>
    <lineage>
        <taxon>Eukaryota</taxon>
        <taxon>Metazoa</taxon>
        <taxon>Spiralia</taxon>
        <taxon>Lophotrochozoa</taxon>
        <taxon>Annelida</taxon>
        <taxon>Polychaeta</taxon>
        <taxon>Sedentaria</taxon>
        <taxon>Scolecida</taxon>
        <taxon>Capitellidae</taxon>
        <taxon>Capitella</taxon>
    </lineage>
</organism>